<organism evidence="3 4">
    <name type="scientific">Sessilibacter corallicola</name>
    <dbReference type="NCBI Taxonomy" id="2904075"/>
    <lineage>
        <taxon>Bacteria</taxon>
        <taxon>Pseudomonadati</taxon>
        <taxon>Pseudomonadota</taxon>
        <taxon>Gammaproteobacteria</taxon>
        <taxon>Cellvibrionales</taxon>
        <taxon>Cellvibrionaceae</taxon>
        <taxon>Sessilibacter</taxon>
    </lineage>
</organism>
<dbReference type="EMBL" id="BAABWN010000013">
    <property type="protein sequence ID" value="GAA6169638.1"/>
    <property type="molecule type" value="Genomic_DNA"/>
</dbReference>
<proteinExistence type="predicted"/>
<evidence type="ECO:0008006" key="5">
    <source>
        <dbReference type="Google" id="ProtNLM"/>
    </source>
</evidence>
<accession>A0ABQ0ADB0</accession>
<comment type="caution">
    <text evidence="3">The sequence shown here is derived from an EMBL/GenBank/DDBJ whole genome shotgun (WGS) entry which is preliminary data.</text>
</comment>
<feature type="chain" id="PRO_5046769728" description="Lipoprotein" evidence="2">
    <location>
        <begin position="21"/>
        <end position="158"/>
    </location>
</feature>
<keyword evidence="1" id="KW-0175">Coiled coil</keyword>
<name>A0ABQ0ADB0_9GAMM</name>
<evidence type="ECO:0000313" key="3">
    <source>
        <dbReference type="EMBL" id="GAA6169638.1"/>
    </source>
</evidence>
<keyword evidence="2" id="KW-0732">Signal</keyword>
<evidence type="ECO:0000256" key="2">
    <source>
        <dbReference type="SAM" id="SignalP"/>
    </source>
</evidence>
<evidence type="ECO:0000256" key="1">
    <source>
        <dbReference type="SAM" id="Coils"/>
    </source>
</evidence>
<dbReference type="Proteomes" id="UP001465153">
    <property type="component" value="Unassembled WGS sequence"/>
</dbReference>
<protein>
    <recommendedName>
        <fullName evidence="5">Lipoprotein</fullName>
    </recommendedName>
</protein>
<sequence length="158" mass="18209">MNVVLTKNILLFLFLSLSVGCTTTGDPNQGGLIGWSEKKAKDRRIALEHEAREARQRAEAAQNNQRELEKREAELTNSVEKLEIQLTELRANNVELRKAFTKLIKDQKALNKELKALKEELDHTDYEKNEEHPNLISDQLQQQNKRLNAAILLLLQQR</sequence>
<feature type="signal peptide" evidence="2">
    <location>
        <begin position="1"/>
        <end position="20"/>
    </location>
</feature>
<gene>
    <name evidence="3" type="ORF">NBRC116591_34490</name>
</gene>
<evidence type="ECO:0000313" key="4">
    <source>
        <dbReference type="Proteomes" id="UP001465153"/>
    </source>
</evidence>
<feature type="coiled-coil region" evidence="1">
    <location>
        <begin position="37"/>
        <end position="157"/>
    </location>
</feature>
<reference evidence="3 4" key="1">
    <citation type="submission" date="2024-04" db="EMBL/GenBank/DDBJ databases">
        <title>Draft genome sequence of Sessilibacter corallicola NBRC 116591.</title>
        <authorList>
            <person name="Miyakawa T."/>
            <person name="Kusuya Y."/>
            <person name="Miura T."/>
        </authorList>
    </citation>
    <scope>NUCLEOTIDE SEQUENCE [LARGE SCALE GENOMIC DNA]</scope>
    <source>
        <strain evidence="3 4">KU-00831-HH</strain>
    </source>
</reference>
<keyword evidence="4" id="KW-1185">Reference proteome</keyword>
<dbReference type="PROSITE" id="PS51257">
    <property type="entry name" value="PROKAR_LIPOPROTEIN"/>
    <property type="match status" value="1"/>
</dbReference>
<dbReference type="RefSeq" id="WP_353304116.1">
    <property type="nucleotide sequence ID" value="NZ_BAABWN010000013.1"/>
</dbReference>